<dbReference type="GeneID" id="62162103"/>
<evidence type="ECO:0000256" key="1">
    <source>
        <dbReference type="SAM" id="MobiDB-lite"/>
    </source>
</evidence>
<feature type="region of interest" description="Disordered" evidence="1">
    <location>
        <begin position="485"/>
        <end position="514"/>
    </location>
</feature>
<evidence type="ECO:0008006" key="4">
    <source>
        <dbReference type="Google" id="ProtNLM"/>
    </source>
</evidence>
<feature type="compositionally biased region" description="Basic and acidic residues" evidence="1">
    <location>
        <begin position="352"/>
        <end position="363"/>
    </location>
</feature>
<feature type="region of interest" description="Disordered" evidence="1">
    <location>
        <begin position="132"/>
        <end position="216"/>
    </location>
</feature>
<organism evidence="2 3">
    <name type="scientific">Colletotrichum karsti</name>
    <dbReference type="NCBI Taxonomy" id="1095194"/>
    <lineage>
        <taxon>Eukaryota</taxon>
        <taxon>Fungi</taxon>
        <taxon>Dikarya</taxon>
        <taxon>Ascomycota</taxon>
        <taxon>Pezizomycotina</taxon>
        <taxon>Sordariomycetes</taxon>
        <taxon>Hypocreomycetidae</taxon>
        <taxon>Glomerellales</taxon>
        <taxon>Glomerellaceae</taxon>
        <taxon>Colletotrichum</taxon>
        <taxon>Colletotrichum boninense species complex</taxon>
    </lineage>
</organism>
<feature type="compositionally biased region" description="Polar residues" evidence="1">
    <location>
        <begin position="494"/>
        <end position="508"/>
    </location>
</feature>
<reference evidence="2" key="1">
    <citation type="submission" date="2020-03" db="EMBL/GenBank/DDBJ databases">
        <authorList>
            <person name="He L."/>
        </authorList>
    </citation>
    <scope>NUCLEOTIDE SEQUENCE</scope>
    <source>
        <strain evidence="2">CkLH20</strain>
    </source>
</reference>
<dbReference type="OrthoDB" id="407198at2759"/>
<protein>
    <recommendedName>
        <fullName evidence="4">RNase H type-1 domain-containing protein</fullName>
    </recommendedName>
</protein>
<reference evidence="2" key="2">
    <citation type="submission" date="2020-11" db="EMBL/GenBank/DDBJ databases">
        <title>Whole genome sequencing of Colletotrichum sp.</title>
        <authorList>
            <person name="Li H."/>
        </authorList>
    </citation>
    <scope>NUCLEOTIDE SEQUENCE</scope>
    <source>
        <strain evidence="2">CkLH20</strain>
    </source>
</reference>
<proteinExistence type="predicted"/>
<evidence type="ECO:0000313" key="3">
    <source>
        <dbReference type="Proteomes" id="UP000781932"/>
    </source>
</evidence>
<gene>
    <name evidence="2" type="ORF">CkaCkLH20_06312</name>
</gene>
<dbReference type="AlphaFoldDB" id="A0A9P6I5G1"/>
<dbReference type="Proteomes" id="UP000781932">
    <property type="component" value="Unassembled WGS sequence"/>
</dbReference>
<comment type="caution">
    <text evidence="2">The sequence shown here is derived from an EMBL/GenBank/DDBJ whole genome shotgun (WGS) entry which is preliminary data.</text>
</comment>
<evidence type="ECO:0000313" key="2">
    <source>
        <dbReference type="EMBL" id="KAF9876369.1"/>
    </source>
</evidence>
<keyword evidence="3" id="KW-1185">Reference proteome</keyword>
<feature type="compositionally biased region" description="Basic and acidic residues" evidence="1">
    <location>
        <begin position="132"/>
        <end position="171"/>
    </location>
</feature>
<dbReference type="RefSeq" id="XP_038745830.1">
    <property type="nucleotide sequence ID" value="XM_038889029.1"/>
</dbReference>
<dbReference type="InterPro" id="IPR036397">
    <property type="entry name" value="RNaseH_sf"/>
</dbReference>
<feature type="region of interest" description="Disordered" evidence="1">
    <location>
        <begin position="302"/>
        <end position="374"/>
    </location>
</feature>
<dbReference type="GO" id="GO:0003676">
    <property type="term" value="F:nucleic acid binding"/>
    <property type="evidence" value="ECO:0007669"/>
    <property type="project" value="InterPro"/>
</dbReference>
<dbReference type="EMBL" id="JAATWM020000018">
    <property type="protein sequence ID" value="KAF9876369.1"/>
    <property type="molecule type" value="Genomic_DNA"/>
</dbReference>
<name>A0A9P6I5G1_9PEZI</name>
<dbReference type="Gene3D" id="3.30.420.10">
    <property type="entry name" value="Ribonuclease H-like superfamily/Ribonuclease H"/>
    <property type="match status" value="1"/>
</dbReference>
<accession>A0A9P6I5G1</accession>
<sequence>MTNVPKNFLNGLTLDQFMGWAPYPDIPESGSDYDSEHEDSVPTVTEDGEIIRGFLQISSSVDLPYPLPDEHLHVYLDRLGKADPKLRDIIYGPDGTPRSFLVREGRLVSFKGNYSAWYREFQRRRARELERQSELDCELEGERQQIKRERERERQLERERRQLEREREREHRRQMRLPSYGASPHLLGRSRRQARGLAPAKMAIPPSGGDDDDDEWEDVPHICSTRAPREERPILPEEYYDLLQRRTPMKLRLPLPDEDPSGYITMALRTDINLRETICREDGTLRSWSEARDVPATCTYPFHVHTPSSERTGSPEPGDQHGPAVQDDRRDPSPSPERACSLEAGDQCGSDGQEKPPRPEKAPSSEPTDDQCIPVITENVSLPAGMSHPDTWKSYLDAIIEFQLRRDGVTPESYEARFEALQKQFRKKWLAASRIRADKLIQENAAIRRAEARNDKLKFFVSEPHIPRPARHTAFPYFHKPTAEHFHRRPAPPSSHSETTNHQGSTPLRRSHLDRFPSPSLYATTSLTDLTVLGPANFTHVRCPFSSCHALHTDSLVLSVAGLALGIPSAPTVNYTSAGAIHLGPSNPHNLSFSIPHDHDPYHAPEQAQLRAAMAAIRLAARYCRDGGHLGKGSSQRVHHVVIKTDSAYIVEALLGSADGARGGPMHWLWHYAGVQVDFWLVGPSENQAAIRLAAKHLKPSWTDGDDDDDGDEFENKYEALRRYTHHWYIPLKTWHRVLMGTIEHESAWRKEIVQELTAEKE</sequence>